<sequence length="46" mass="5523">MIPKRLSPKRRRIRRGENRRKKSVRNLTNILPKSLVSPQAFLRRVV</sequence>
<reference evidence="2" key="1">
    <citation type="submission" date="2018-11" db="EMBL/GenBank/DDBJ databases">
        <authorList>
            <consortium name="Genoscope - CEA"/>
            <person name="William W."/>
        </authorList>
    </citation>
    <scope>NUCLEOTIDE SEQUENCE</scope>
</reference>
<evidence type="ECO:0000313" key="2">
    <source>
        <dbReference type="EMBL" id="VDD02199.1"/>
    </source>
</evidence>
<feature type="region of interest" description="Disordered" evidence="1">
    <location>
        <begin position="1"/>
        <end position="26"/>
    </location>
</feature>
<dbReference type="EMBL" id="LR031574">
    <property type="protein sequence ID" value="VDD02199.1"/>
    <property type="molecule type" value="Genomic_DNA"/>
</dbReference>
<dbReference type="AlphaFoldDB" id="A0A3P6C2T4"/>
<proteinExistence type="predicted"/>
<accession>A0A3P6C2T4</accession>
<evidence type="ECO:0000256" key="1">
    <source>
        <dbReference type="SAM" id="MobiDB-lite"/>
    </source>
</evidence>
<organism evidence="2">
    <name type="scientific">Brassica campestris</name>
    <name type="common">Field mustard</name>
    <dbReference type="NCBI Taxonomy" id="3711"/>
    <lineage>
        <taxon>Eukaryota</taxon>
        <taxon>Viridiplantae</taxon>
        <taxon>Streptophyta</taxon>
        <taxon>Embryophyta</taxon>
        <taxon>Tracheophyta</taxon>
        <taxon>Spermatophyta</taxon>
        <taxon>Magnoliopsida</taxon>
        <taxon>eudicotyledons</taxon>
        <taxon>Gunneridae</taxon>
        <taxon>Pentapetalae</taxon>
        <taxon>rosids</taxon>
        <taxon>malvids</taxon>
        <taxon>Brassicales</taxon>
        <taxon>Brassicaceae</taxon>
        <taxon>Brassiceae</taxon>
        <taxon>Brassica</taxon>
    </lineage>
</organism>
<feature type="compositionally biased region" description="Basic residues" evidence="1">
    <location>
        <begin position="1"/>
        <end position="24"/>
    </location>
</feature>
<name>A0A3P6C2T4_BRACM</name>
<gene>
    <name evidence="2" type="ORF">BRAA07T31676Z</name>
</gene>
<protein>
    <submittedName>
        <fullName evidence="2">Uncharacterized protein</fullName>
    </submittedName>
</protein>